<feature type="non-terminal residue" evidence="3">
    <location>
        <position position="1"/>
    </location>
</feature>
<reference evidence="3 4" key="1">
    <citation type="submission" date="2016-02" db="EMBL/GenBank/DDBJ databases">
        <title>Genome analysis of coral dinoflagellate symbionts highlights evolutionary adaptations to a symbiotic lifestyle.</title>
        <authorList>
            <person name="Aranda M."/>
            <person name="Li Y."/>
            <person name="Liew Y.J."/>
            <person name="Baumgarten S."/>
            <person name="Simakov O."/>
            <person name="Wilson M."/>
            <person name="Piel J."/>
            <person name="Ashoor H."/>
            <person name="Bougouffa S."/>
            <person name="Bajic V.B."/>
            <person name="Ryu T."/>
            <person name="Ravasi T."/>
            <person name="Bayer T."/>
            <person name="Micklem G."/>
            <person name="Kim H."/>
            <person name="Bhak J."/>
            <person name="Lajeunesse T.C."/>
            <person name="Voolstra C.R."/>
        </authorList>
    </citation>
    <scope>NUCLEOTIDE SEQUENCE [LARGE SCALE GENOMIC DNA]</scope>
    <source>
        <strain evidence="3 4">CCMP2467</strain>
    </source>
</reference>
<keyword evidence="2" id="KW-0732">Signal</keyword>
<organism evidence="3 4">
    <name type="scientific">Symbiodinium microadriaticum</name>
    <name type="common">Dinoflagellate</name>
    <name type="synonym">Zooxanthella microadriatica</name>
    <dbReference type="NCBI Taxonomy" id="2951"/>
    <lineage>
        <taxon>Eukaryota</taxon>
        <taxon>Sar</taxon>
        <taxon>Alveolata</taxon>
        <taxon>Dinophyceae</taxon>
        <taxon>Suessiales</taxon>
        <taxon>Symbiodiniaceae</taxon>
        <taxon>Symbiodinium</taxon>
    </lineage>
</organism>
<evidence type="ECO:0000256" key="2">
    <source>
        <dbReference type="SAM" id="SignalP"/>
    </source>
</evidence>
<keyword evidence="1" id="KW-0812">Transmembrane</keyword>
<name>A0A1Q9BVX1_SYMMI</name>
<feature type="transmembrane region" description="Helical" evidence="1">
    <location>
        <begin position="516"/>
        <end position="535"/>
    </location>
</feature>
<dbReference type="EMBL" id="LSRX01003170">
    <property type="protein sequence ID" value="OLP74819.1"/>
    <property type="molecule type" value="Genomic_DNA"/>
</dbReference>
<evidence type="ECO:0000256" key="1">
    <source>
        <dbReference type="SAM" id="Phobius"/>
    </source>
</evidence>
<keyword evidence="4" id="KW-1185">Reference proteome</keyword>
<feature type="signal peptide" evidence="2">
    <location>
        <begin position="1"/>
        <end position="16"/>
    </location>
</feature>
<accession>A0A1Q9BVX1</accession>
<dbReference type="Proteomes" id="UP000186817">
    <property type="component" value="Unassembled WGS sequence"/>
</dbReference>
<keyword evidence="1" id="KW-0472">Membrane</keyword>
<evidence type="ECO:0000313" key="4">
    <source>
        <dbReference type="Proteomes" id="UP000186817"/>
    </source>
</evidence>
<comment type="caution">
    <text evidence="3">The sequence shown here is derived from an EMBL/GenBank/DDBJ whole genome shotgun (WGS) entry which is preliminary data.</text>
</comment>
<proteinExistence type="predicted"/>
<protein>
    <submittedName>
        <fullName evidence="3">Uncharacterized protein</fullName>
    </submittedName>
</protein>
<feature type="chain" id="PRO_5012232207" evidence="2">
    <location>
        <begin position="17"/>
        <end position="538"/>
    </location>
</feature>
<evidence type="ECO:0000313" key="3">
    <source>
        <dbReference type="EMBL" id="OLP74819.1"/>
    </source>
</evidence>
<gene>
    <name evidence="3" type="ORF">AK812_SmicGene45536</name>
</gene>
<sequence>VVVVVVVVVVVQEASADASFNGALEEPADSALSREVLALAEWLKENEGSWNRGRRSAKDCIFRRKLDGLVVESAVEIGLSVRFRVAVEDKAVEILKKVSDEADRIAKELVSLPSAIGDEDELVALKEESEDNRRFPVLSFGKDELRLSSMHLQKLRSLYEVHNGAAPHTEEFSGSTLTALRVPFDIANVVASEWEATFRMNPWEVEVRMDWILFACLLTLSNLLAVHAWRVSNPPVPSSLATASEEEQAGFCSRSMYVLGCGPREVCQSQGRFSCALKSDTDLADGAAKVAKRLLAKAQAFNRSTWATRGAIEFSKLTVALKNLNVYAQVLLEPGDMPLFRHEMQAAKASVSQAALTINEAWHRNGLMNTRSKSVSLRSFVEYVEEVSKENATFDPSKIKDFLIRCFPGIPTEVLAEVTKDVEAALSSEPACQPSPMTEGCSKALLHAYWGKVLSGAQQFLEGAEAEQADDDDEGSDIPDGSGLLQVENAFAGLFFLSFMVFFHMMIPFMIISLPIWLPGQLVLAAFFGVLKLMGIGP</sequence>
<dbReference type="AlphaFoldDB" id="A0A1Q9BVX1"/>
<dbReference type="OrthoDB" id="437341at2759"/>
<keyword evidence="1" id="KW-1133">Transmembrane helix</keyword>